<dbReference type="Pfam" id="PF18029">
    <property type="entry name" value="Glyoxalase_6"/>
    <property type="match status" value="1"/>
</dbReference>
<dbReference type="InterPro" id="IPR029068">
    <property type="entry name" value="Glyas_Bleomycin-R_OHBP_Dase"/>
</dbReference>
<accession>A0A318E6G7</accession>
<gene>
    <name evidence="2" type="ORF">C8D93_108221</name>
</gene>
<dbReference type="Proteomes" id="UP000248330">
    <property type="component" value="Unassembled WGS sequence"/>
</dbReference>
<dbReference type="CDD" id="cd06587">
    <property type="entry name" value="VOC"/>
    <property type="match status" value="1"/>
</dbReference>
<feature type="domain" description="VOC" evidence="1">
    <location>
        <begin position="1"/>
        <end position="124"/>
    </location>
</feature>
<sequence>MIELIANIDVDDLSAALAFYVDGLGLTVRRRFGDFGVELSGASSSVFLLVKPAGTTPAPGSAPRDYRRHWTPVHLDFVVDDVDAAAARAVRAGARLEGEVRTHRWGRVAHLADPFGHGVCLIQFLNRGYDEVADP</sequence>
<evidence type="ECO:0000313" key="3">
    <source>
        <dbReference type="Proteomes" id="UP000248330"/>
    </source>
</evidence>
<keyword evidence="3" id="KW-1185">Reference proteome</keyword>
<dbReference type="PROSITE" id="PS51819">
    <property type="entry name" value="VOC"/>
    <property type="match status" value="1"/>
</dbReference>
<dbReference type="InterPro" id="IPR037523">
    <property type="entry name" value="VOC_core"/>
</dbReference>
<reference evidence="2 3" key="1">
    <citation type="submission" date="2018-04" db="EMBL/GenBank/DDBJ databases">
        <title>Genomic Encyclopedia of Type Strains, Phase IV (KMG-IV): sequencing the most valuable type-strain genomes for metagenomic binning, comparative biology and taxonomic classification.</title>
        <authorList>
            <person name="Goeker M."/>
        </authorList>
    </citation>
    <scope>NUCLEOTIDE SEQUENCE [LARGE SCALE GENOMIC DNA]</scope>
    <source>
        <strain evidence="2 3">DSM 104150</strain>
    </source>
</reference>
<dbReference type="Gene3D" id="3.10.180.10">
    <property type="entry name" value="2,3-Dihydroxybiphenyl 1,2-Dioxygenase, domain 1"/>
    <property type="match status" value="1"/>
</dbReference>
<dbReference type="InterPro" id="IPR041581">
    <property type="entry name" value="Glyoxalase_6"/>
</dbReference>
<name>A0A318E6G7_9GAMM</name>
<evidence type="ECO:0000259" key="1">
    <source>
        <dbReference type="PROSITE" id="PS51819"/>
    </source>
</evidence>
<evidence type="ECO:0000313" key="2">
    <source>
        <dbReference type="EMBL" id="PXV66246.1"/>
    </source>
</evidence>
<dbReference type="RefSeq" id="WP_110266002.1">
    <property type="nucleotide sequence ID" value="NZ_CAKZQT010000032.1"/>
</dbReference>
<proteinExistence type="predicted"/>
<comment type="caution">
    <text evidence="2">The sequence shown here is derived from an EMBL/GenBank/DDBJ whole genome shotgun (WGS) entry which is preliminary data.</text>
</comment>
<protein>
    <submittedName>
        <fullName evidence="2">Putative glyoxalase superfamily protein PhnB</fullName>
    </submittedName>
</protein>
<dbReference type="OrthoDB" id="5522469at2"/>
<organism evidence="2 3">
    <name type="scientific">Sinimarinibacterium flocculans</name>
    <dbReference type="NCBI Taxonomy" id="985250"/>
    <lineage>
        <taxon>Bacteria</taxon>
        <taxon>Pseudomonadati</taxon>
        <taxon>Pseudomonadota</taxon>
        <taxon>Gammaproteobacteria</taxon>
        <taxon>Nevskiales</taxon>
        <taxon>Nevskiaceae</taxon>
        <taxon>Sinimarinibacterium</taxon>
    </lineage>
</organism>
<dbReference type="EMBL" id="QICN01000008">
    <property type="protein sequence ID" value="PXV66246.1"/>
    <property type="molecule type" value="Genomic_DNA"/>
</dbReference>
<dbReference type="SUPFAM" id="SSF54593">
    <property type="entry name" value="Glyoxalase/Bleomycin resistance protein/Dihydroxybiphenyl dioxygenase"/>
    <property type="match status" value="1"/>
</dbReference>
<dbReference type="AlphaFoldDB" id="A0A318E6G7"/>